<dbReference type="GO" id="GO:0005783">
    <property type="term" value="C:endoplasmic reticulum"/>
    <property type="evidence" value="ECO:0007669"/>
    <property type="project" value="TreeGrafter"/>
</dbReference>
<comment type="caution">
    <text evidence="2">The sequence shown here is derived from an EMBL/GenBank/DDBJ whole genome shotgun (WGS) entry which is preliminary data.</text>
</comment>
<keyword evidence="1 2" id="KW-0812">Transmembrane</keyword>
<evidence type="ECO:0000313" key="2">
    <source>
        <dbReference type="EMBL" id="KHN82085.1"/>
    </source>
</evidence>
<evidence type="ECO:0000313" key="3">
    <source>
        <dbReference type="Proteomes" id="UP000031036"/>
    </source>
</evidence>
<feature type="transmembrane region" description="Helical" evidence="1">
    <location>
        <begin position="44"/>
        <end position="68"/>
    </location>
</feature>
<reference evidence="2 3" key="1">
    <citation type="submission" date="2014-11" db="EMBL/GenBank/DDBJ databases">
        <title>Genetic blueprint of the zoonotic pathogen Toxocara canis.</title>
        <authorList>
            <person name="Zhu X.-Q."/>
            <person name="Korhonen P.K."/>
            <person name="Cai H."/>
            <person name="Young N.D."/>
            <person name="Nejsum P."/>
            <person name="von Samson-Himmelstjerna G."/>
            <person name="Boag P.R."/>
            <person name="Tan P."/>
            <person name="Li Q."/>
            <person name="Min J."/>
            <person name="Yang Y."/>
            <person name="Wang X."/>
            <person name="Fang X."/>
            <person name="Hall R.S."/>
            <person name="Hofmann A."/>
            <person name="Sternberg P.W."/>
            <person name="Jex A.R."/>
            <person name="Gasser R.B."/>
        </authorList>
    </citation>
    <scope>NUCLEOTIDE SEQUENCE [LARGE SCALE GENOMIC DNA]</scope>
    <source>
        <strain evidence="2">PN_DK_2014</strain>
    </source>
</reference>
<sequence length="189" mass="21425">MLSIAELIRWTNVTVFEIWLHCVGMLLFSILLTIKLELYSTISYWHVFAPLFIASAFNGYFLFIVFIRTVVDGRDCKAPFLKYAFSWSRLVMLGVFETLLCYKMNGDLEDGQVAVHADSKNEFDLGGSSLCRVIDVLYGAIFPFVVLAFLKIALHIGTVAHKHRHKREVRGAEFRKGAECTEPAYASST</sequence>
<dbReference type="AlphaFoldDB" id="A0A0B2VM22"/>
<dbReference type="Proteomes" id="UP000031036">
    <property type="component" value="Unassembled WGS sequence"/>
</dbReference>
<dbReference type="GO" id="GO:0006874">
    <property type="term" value="P:intracellular calcium ion homeostasis"/>
    <property type="evidence" value="ECO:0007669"/>
    <property type="project" value="TreeGrafter"/>
</dbReference>
<dbReference type="PANTHER" id="PTHR13568:SF9">
    <property type="entry name" value="TRANSMEMBRANE PROTEIN 203"/>
    <property type="match status" value="1"/>
</dbReference>
<proteinExistence type="predicted"/>
<dbReference type="PANTHER" id="PTHR13568">
    <property type="entry name" value="FAM11A, B PROTEIN"/>
    <property type="match status" value="1"/>
</dbReference>
<keyword evidence="3" id="KW-1185">Reference proteome</keyword>
<dbReference type="STRING" id="6265.A0A0B2VM22"/>
<feature type="transmembrane region" description="Helical" evidence="1">
    <location>
        <begin position="12"/>
        <end position="32"/>
    </location>
</feature>
<keyword evidence="1" id="KW-0472">Membrane</keyword>
<dbReference type="EMBL" id="JPKZ01001412">
    <property type="protein sequence ID" value="KHN82085.1"/>
    <property type="molecule type" value="Genomic_DNA"/>
</dbReference>
<feature type="transmembrane region" description="Helical" evidence="1">
    <location>
        <begin position="80"/>
        <end position="100"/>
    </location>
</feature>
<gene>
    <name evidence="2" type="primary">TMEM203</name>
    <name evidence="2" type="ORF">Tcan_14859</name>
</gene>
<feature type="transmembrane region" description="Helical" evidence="1">
    <location>
        <begin position="136"/>
        <end position="160"/>
    </location>
</feature>
<evidence type="ECO:0000256" key="1">
    <source>
        <dbReference type="SAM" id="Phobius"/>
    </source>
</evidence>
<keyword evidence="1" id="KW-1133">Transmembrane helix</keyword>
<protein>
    <submittedName>
        <fullName evidence="2">Transmembrane protein</fullName>
    </submittedName>
</protein>
<dbReference type="InterPro" id="IPR019396">
    <property type="entry name" value="TM_Fragile-X-F-assoc"/>
</dbReference>
<accession>A0A0B2VM22</accession>
<dbReference type="OrthoDB" id="6234541at2759"/>
<organism evidence="2 3">
    <name type="scientific">Toxocara canis</name>
    <name type="common">Canine roundworm</name>
    <dbReference type="NCBI Taxonomy" id="6265"/>
    <lineage>
        <taxon>Eukaryota</taxon>
        <taxon>Metazoa</taxon>
        <taxon>Ecdysozoa</taxon>
        <taxon>Nematoda</taxon>
        <taxon>Chromadorea</taxon>
        <taxon>Rhabditida</taxon>
        <taxon>Spirurina</taxon>
        <taxon>Ascaridomorpha</taxon>
        <taxon>Ascaridoidea</taxon>
        <taxon>Toxocaridae</taxon>
        <taxon>Toxocara</taxon>
    </lineage>
</organism>
<name>A0A0B2VM22_TOXCA</name>